<accession>A9F9P1</accession>
<evidence type="ECO:0000313" key="1">
    <source>
        <dbReference type="EMBL" id="CAN94783.1"/>
    </source>
</evidence>
<dbReference type="HOGENOM" id="CLU_2358216_0_0_7"/>
<proteinExistence type="predicted"/>
<protein>
    <submittedName>
        <fullName evidence="1">Uncharacterized protein</fullName>
    </submittedName>
</protein>
<keyword evidence="2" id="KW-1185">Reference proteome</keyword>
<dbReference type="AlphaFoldDB" id="A9F9P1"/>
<dbReference type="KEGG" id="scl:sce4620"/>
<sequence length="96" mass="10683">MLIDERPSHYQGDLSWESLKQLIEGYDDNEFQGLVQGPVGYAIKVVRGAHSGSFYPYYGSSYYFDFTATHALGESDIHHAILDSSGTRVLGIEPPL</sequence>
<dbReference type="Proteomes" id="UP000002139">
    <property type="component" value="Chromosome"/>
</dbReference>
<gene>
    <name evidence="1" type="ordered locus">sce4620</name>
</gene>
<organism evidence="1 2">
    <name type="scientific">Sorangium cellulosum (strain So ce56)</name>
    <name type="common">Polyangium cellulosum (strain So ce56)</name>
    <dbReference type="NCBI Taxonomy" id="448385"/>
    <lineage>
        <taxon>Bacteria</taxon>
        <taxon>Pseudomonadati</taxon>
        <taxon>Myxococcota</taxon>
        <taxon>Polyangia</taxon>
        <taxon>Polyangiales</taxon>
        <taxon>Polyangiaceae</taxon>
        <taxon>Sorangium</taxon>
    </lineage>
</organism>
<dbReference type="EMBL" id="AM746676">
    <property type="protein sequence ID" value="CAN94783.1"/>
    <property type="molecule type" value="Genomic_DNA"/>
</dbReference>
<name>A9F9P1_SORC5</name>
<dbReference type="RefSeq" id="WP_012237252.1">
    <property type="nucleotide sequence ID" value="NC_010162.1"/>
</dbReference>
<reference evidence="1 2" key="1">
    <citation type="journal article" date="2007" name="Nat. Biotechnol.">
        <title>Complete genome sequence of the myxobacterium Sorangium cellulosum.</title>
        <authorList>
            <person name="Schneiker S."/>
            <person name="Perlova O."/>
            <person name="Kaiser O."/>
            <person name="Gerth K."/>
            <person name="Alici A."/>
            <person name="Altmeyer M.O."/>
            <person name="Bartels D."/>
            <person name="Bekel T."/>
            <person name="Beyer S."/>
            <person name="Bode E."/>
            <person name="Bode H.B."/>
            <person name="Bolten C.J."/>
            <person name="Choudhuri J.V."/>
            <person name="Doss S."/>
            <person name="Elnakady Y.A."/>
            <person name="Frank B."/>
            <person name="Gaigalat L."/>
            <person name="Goesmann A."/>
            <person name="Groeger C."/>
            <person name="Gross F."/>
            <person name="Jelsbak L."/>
            <person name="Jelsbak L."/>
            <person name="Kalinowski J."/>
            <person name="Kegler C."/>
            <person name="Knauber T."/>
            <person name="Konietzny S."/>
            <person name="Kopp M."/>
            <person name="Krause L."/>
            <person name="Krug D."/>
            <person name="Linke B."/>
            <person name="Mahmud T."/>
            <person name="Martinez-Arias R."/>
            <person name="McHardy A.C."/>
            <person name="Merai M."/>
            <person name="Meyer F."/>
            <person name="Mormann S."/>
            <person name="Munoz-Dorado J."/>
            <person name="Perez J."/>
            <person name="Pradella S."/>
            <person name="Rachid S."/>
            <person name="Raddatz G."/>
            <person name="Rosenau F."/>
            <person name="Rueckert C."/>
            <person name="Sasse F."/>
            <person name="Scharfe M."/>
            <person name="Schuster S.C."/>
            <person name="Suen G."/>
            <person name="Treuner-Lange A."/>
            <person name="Velicer G.J."/>
            <person name="Vorholter F.-J."/>
            <person name="Weissman K.J."/>
            <person name="Welch R.D."/>
            <person name="Wenzel S.C."/>
            <person name="Whitworth D.E."/>
            <person name="Wilhelm S."/>
            <person name="Wittmann C."/>
            <person name="Bloecker H."/>
            <person name="Puehler A."/>
            <person name="Mueller R."/>
        </authorList>
    </citation>
    <scope>NUCLEOTIDE SEQUENCE [LARGE SCALE GENOMIC DNA]</scope>
    <source>
        <strain evidence="2">So ce56</strain>
    </source>
</reference>
<dbReference type="STRING" id="448385.sce4620"/>
<evidence type="ECO:0000313" key="2">
    <source>
        <dbReference type="Proteomes" id="UP000002139"/>
    </source>
</evidence>